<dbReference type="InterPro" id="IPR011659">
    <property type="entry name" value="WD40"/>
</dbReference>
<dbReference type="Gene3D" id="2.120.10.30">
    <property type="entry name" value="TolB, C-terminal domain"/>
    <property type="match status" value="2"/>
</dbReference>
<evidence type="ECO:0000256" key="2">
    <source>
        <dbReference type="SAM" id="SignalP"/>
    </source>
</evidence>
<dbReference type="RefSeq" id="WP_144236976.1">
    <property type="nucleotide sequence ID" value="NZ_VJWA01000001.1"/>
</dbReference>
<evidence type="ECO:0000259" key="3">
    <source>
        <dbReference type="Pfam" id="PF00326"/>
    </source>
</evidence>
<reference evidence="4 5" key="1">
    <citation type="submission" date="2019-07" db="EMBL/GenBank/DDBJ databases">
        <title>Novel species isolated from glacier.</title>
        <authorList>
            <person name="Liu Q."/>
            <person name="Xin Y.-H."/>
        </authorList>
    </citation>
    <scope>NUCLEOTIDE SEQUENCE [LARGE SCALE GENOMIC DNA]</scope>
    <source>
        <strain evidence="4 5">LB1R16</strain>
    </source>
</reference>
<sequence>MKRTLAAALALIATPLAAAPAKFEPADLYRLSMVTDPKVAPDGERILFTRASFDIQTDSRQGEIWLATLGGKTLDKRLLIGAAARASRVEWSPDGSAIAYIAPWLGKPQLWVMKLSDGVGRVVTTGKNGPGGFAWSPDGSRIAFVARVEAPPRRIAGMPDKPEGATWAAAPKLITDFSYRSDSSGYATAGADQLFVVPAAGGAATQLTKGDFDQVGDDAVAWTKDSASILFSAMHDADRDLRARESDLFSVPAAGGAVTQLTRTRGSESNPKVSPDGRSIAFTGALDTPTFYAQDDVWVMPAGGGEARNLTRSLDRPIISYSWSGDGRGVHALYNDRGVTRVAFVPLDGGKPRVVVNEVGGTRLYLPSSGGSFSEAAGTFAYPTLEADRPAGLGITRGGKQVAGVDFNTAWRAGKSIGKLERIAYKSSDGLDIEGWVQFPPDFDPAKADFRTPIAQTEAYYGALKLRGVDTMMVRLPEAGHSMGRPSQWLQSILTVVEWYDKYKVK</sequence>
<feature type="signal peptide" evidence="2">
    <location>
        <begin position="1"/>
        <end position="18"/>
    </location>
</feature>
<evidence type="ECO:0000313" key="5">
    <source>
        <dbReference type="Proteomes" id="UP000317894"/>
    </source>
</evidence>
<dbReference type="Pfam" id="PF07676">
    <property type="entry name" value="PD40"/>
    <property type="match status" value="2"/>
</dbReference>
<dbReference type="Proteomes" id="UP000317894">
    <property type="component" value="Unassembled WGS sequence"/>
</dbReference>
<evidence type="ECO:0000256" key="1">
    <source>
        <dbReference type="ARBA" id="ARBA00009820"/>
    </source>
</evidence>
<dbReference type="InterPro" id="IPR001375">
    <property type="entry name" value="Peptidase_S9_cat"/>
</dbReference>
<dbReference type="InterPro" id="IPR029058">
    <property type="entry name" value="AB_hydrolase_fold"/>
</dbReference>
<proteinExistence type="inferred from homology"/>
<gene>
    <name evidence="4" type="ORF">FMM06_09380</name>
</gene>
<dbReference type="InterPro" id="IPR011042">
    <property type="entry name" value="6-blade_b-propeller_TolB-like"/>
</dbReference>
<keyword evidence="2" id="KW-0732">Signal</keyword>
<dbReference type="Gene3D" id="3.40.50.1820">
    <property type="entry name" value="alpha/beta hydrolase"/>
    <property type="match status" value="1"/>
</dbReference>
<dbReference type="SUPFAM" id="SSF53474">
    <property type="entry name" value="alpha/beta-Hydrolases"/>
    <property type="match status" value="1"/>
</dbReference>
<comment type="caution">
    <text evidence="4">The sequence shown here is derived from an EMBL/GenBank/DDBJ whole genome shotgun (WGS) entry which is preliminary data.</text>
</comment>
<feature type="domain" description="Peptidase S9 prolyl oligopeptidase catalytic" evidence="3">
    <location>
        <begin position="447"/>
        <end position="503"/>
    </location>
</feature>
<dbReference type="GO" id="GO:0006508">
    <property type="term" value="P:proteolysis"/>
    <property type="evidence" value="ECO:0007669"/>
    <property type="project" value="InterPro"/>
</dbReference>
<dbReference type="PANTHER" id="PTHR36842:SF1">
    <property type="entry name" value="PROTEIN TOLB"/>
    <property type="match status" value="1"/>
</dbReference>
<name>A0A552UJ73_9SPHN</name>
<evidence type="ECO:0000313" key="4">
    <source>
        <dbReference type="EMBL" id="TRW18283.1"/>
    </source>
</evidence>
<dbReference type="Pfam" id="PF00326">
    <property type="entry name" value="Peptidase_S9"/>
    <property type="match status" value="1"/>
</dbReference>
<comment type="similarity">
    <text evidence="1">Belongs to the TolB family.</text>
</comment>
<dbReference type="AlphaFoldDB" id="A0A552UJ73"/>
<dbReference type="GO" id="GO:0008236">
    <property type="term" value="F:serine-type peptidase activity"/>
    <property type="evidence" value="ECO:0007669"/>
    <property type="project" value="InterPro"/>
</dbReference>
<organism evidence="4 5">
    <name type="scientific">Glacieibacterium frigidum</name>
    <dbReference type="NCBI Taxonomy" id="2593303"/>
    <lineage>
        <taxon>Bacteria</taxon>
        <taxon>Pseudomonadati</taxon>
        <taxon>Pseudomonadota</taxon>
        <taxon>Alphaproteobacteria</taxon>
        <taxon>Sphingomonadales</taxon>
        <taxon>Sphingosinicellaceae</taxon>
        <taxon>Glacieibacterium</taxon>
    </lineage>
</organism>
<dbReference type="PANTHER" id="PTHR36842">
    <property type="entry name" value="PROTEIN TOLB HOMOLOG"/>
    <property type="match status" value="1"/>
</dbReference>
<feature type="chain" id="PRO_5021963326" evidence="2">
    <location>
        <begin position="19"/>
        <end position="506"/>
    </location>
</feature>
<dbReference type="EMBL" id="VJWA01000001">
    <property type="protein sequence ID" value="TRW18283.1"/>
    <property type="molecule type" value="Genomic_DNA"/>
</dbReference>
<dbReference type="OrthoDB" id="9812921at2"/>
<keyword evidence="5" id="KW-1185">Reference proteome</keyword>
<protein>
    <submittedName>
        <fullName evidence="4">Prolyl oligopeptidase family serine peptidase</fullName>
    </submittedName>
</protein>
<accession>A0A552UJ73</accession>
<dbReference type="SUPFAM" id="SSF82171">
    <property type="entry name" value="DPP6 N-terminal domain-like"/>
    <property type="match status" value="1"/>
</dbReference>